<dbReference type="SUPFAM" id="SSF57667">
    <property type="entry name" value="beta-beta-alpha zinc fingers"/>
    <property type="match status" value="1"/>
</dbReference>
<proteinExistence type="predicted"/>
<name>A0A5N5QJR1_9AGAM</name>
<evidence type="ECO:0000313" key="3">
    <source>
        <dbReference type="EMBL" id="KAB5591696.1"/>
    </source>
</evidence>
<dbReference type="OrthoDB" id="4748970at2759"/>
<protein>
    <recommendedName>
        <fullName evidence="2">C2H2-type domain-containing protein</fullName>
    </recommendedName>
</protein>
<organism evidence="3 4">
    <name type="scientific">Ceratobasidium theobromae</name>
    <dbReference type="NCBI Taxonomy" id="1582974"/>
    <lineage>
        <taxon>Eukaryota</taxon>
        <taxon>Fungi</taxon>
        <taxon>Dikarya</taxon>
        <taxon>Basidiomycota</taxon>
        <taxon>Agaricomycotina</taxon>
        <taxon>Agaricomycetes</taxon>
        <taxon>Cantharellales</taxon>
        <taxon>Ceratobasidiaceae</taxon>
        <taxon>Ceratobasidium</taxon>
    </lineage>
</organism>
<dbReference type="PROSITE" id="PS00028">
    <property type="entry name" value="ZINC_FINGER_C2H2_1"/>
    <property type="match status" value="2"/>
</dbReference>
<sequence length="581" mass="64503">MASRFPSSVFGDYFPLSKYLWEFSNPDGSMNHQGVRRNARLQEEPELLRRCKDLPVVEIERPEFQPLRFSEDTELKRVVDTPCSLLLGLLGRPEGSSEGKGTPPIDVSVGCKPSHRVKQETNADDEKDLLSKGELGFANVTALAPGPKRDPGYDDPVSHHVRFAPDTGVRQINETIPYQSNKAEELKPCPVGEPSYVPHALRNRPICTPSSKLPSGKLLYPLGHFDCKRRPPEDDHFYLVTDRRRCITWPLFKSLYGLTNRSHNLSLNPGGPGGPYFNGQGYSAGPSDASWMGNASGAGQYFSWQGNSANHFASDYMEDDLESLSVQELRRRGYSVIIRRPLQRPRDECQFPDPRFLAPFPPPLDPLPQHDQRLPTNVYAPGGSSATANYYSTDYMAPYRNPMNLYGSSNAGTNQMANAWGLSPTAANPFMTGHPGAARESETYGLGPNQGVWLPGNVASGQVVPTVPLANVPATSALIGNNNASQLALLGQSDNSTSEPLISNVEESNLDLALLPNQKICPKCHRVFNRPVQLRDHMYVHTKKKKYKCIVRNCKRPYAYQSNLARHIREKHPELEGAIEE</sequence>
<dbReference type="Proteomes" id="UP000383932">
    <property type="component" value="Unassembled WGS sequence"/>
</dbReference>
<dbReference type="Pfam" id="PF00096">
    <property type="entry name" value="zf-C2H2"/>
    <property type="match status" value="1"/>
</dbReference>
<feature type="domain" description="C2H2-type" evidence="2">
    <location>
        <begin position="547"/>
        <end position="577"/>
    </location>
</feature>
<dbReference type="InterPro" id="IPR013087">
    <property type="entry name" value="Znf_C2H2_type"/>
</dbReference>
<gene>
    <name evidence="3" type="ORF">CTheo_4860</name>
</gene>
<keyword evidence="1" id="KW-0863">Zinc-finger</keyword>
<evidence type="ECO:0000256" key="1">
    <source>
        <dbReference type="PROSITE-ProRule" id="PRU00042"/>
    </source>
</evidence>
<feature type="domain" description="C2H2-type" evidence="2">
    <location>
        <begin position="519"/>
        <end position="546"/>
    </location>
</feature>
<dbReference type="GO" id="GO:0008270">
    <property type="term" value="F:zinc ion binding"/>
    <property type="evidence" value="ECO:0007669"/>
    <property type="project" value="UniProtKB-KW"/>
</dbReference>
<keyword evidence="1" id="KW-0862">Zinc</keyword>
<dbReference type="PROSITE" id="PS50157">
    <property type="entry name" value="ZINC_FINGER_C2H2_2"/>
    <property type="match status" value="2"/>
</dbReference>
<dbReference type="AlphaFoldDB" id="A0A5N5QJR1"/>
<comment type="caution">
    <text evidence="3">The sequence shown here is derived from an EMBL/GenBank/DDBJ whole genome shotgun (WGS) entry which is preliminary data.</text>
</comment>
<evidence type="ECO:0000259" key="2">
    <source>
        <dbReference type="PROSITE" id="PS50157"/>
    </source>
</evidence>
<dbReference type="Gene3D" id="3.30.160.60">
    <property type="entry name" value="Classic Zinc Finger"/>
    <property type="match status" value="1"/>
</dbReference>
<evidence type="ECO:0000313" key="4">
    <source>
        <dbReference type="Proteomes" id="UP000383932"/>
    </source>
</evidence>
<dbReference type="InterPro" id="IPR036236">
    <property type="entry name" value="Znf_C2H2_sf"/>
</dbReference>
<reference evidence="3 4" key="1">
    <citation type="journal article" date="2019" name="Fungal Biol. Biotechnol.">
        <title>Draft genome sequence of fastidious pathogen Ceratobasidium theobromae, which causes vascular-streak dieback in Theobroma cacao.</title>
        <authorList>
            <person name="Ali S.S."/>
            <person name="Asman A."/>
            <person name="Shao J."/>
            <person name="Firmansyah A.P."/>
            <person name="Susilo A.W."/>
            <person name="Rosmana A."/>
            <person name="McMahon P."/>
            <person name="Junaid M."/>
            <person name="Guest D."/>
            <person name="Kheng T.Y."/>
            <person name="Meinhardt L.W."/>
            <person name="Bailey B.A."/>
        </authorList>
    </citation>
    <scope>NUCLEOTIDE SEQUENCE [LARGE SCALE GENOMIC DNA]</scope>
    <source>
        <strain evidence="3 4">CT2</strain>
    </source>
</reference>
<keyword evidence="1" id="KW-0479">Metal-binding</keyword>
<keyword evidence="4" id="KW-1185">Reference proteome</keyword>
<dbReference type="SMART" id="SM00355">
    <property type="entry name" value="ZnF_C2H2"/>
    <property type="match status" value="2"/>
</dbReference>
<dbReference type="EMBL" id="SSOP01000093">
    <property type="protein sequence ID" value="KAB5591696.1"/>
    <property type="molecule type" value="Genomic_DNA"/>
</dbReference>
<accession>A0A5N5QJR1</accession>